<accession>A0AAX4NFR8</accession>
<organism evidence="3 4">
    <name type="scientific">Oxyplasma meridianum</name>
    <dbReference type="NCBI Taxonomy" id="3073602"/>
    <lineage>
        <taxon>Archaea</taxon>
        <taxon>Methanobacteriati</taxon>
        <taxon>Thermoplasmatota</taxon>
        <taxon>Thermoplasmata</taxon>
        <taxon>Thermoplasmatales</taxon>
        <taxon>Thermoplasmataceae</taxon>
        <taxon>Oxyplasma</taxon>
    </lineage>
</organism>
<dbReference type="Proteomes" id="UP001451606">
    <property type="component" value="Chromosome"/>
</dbReference>
<dbReference type="KEGG" id="omr:OXIME_000925"/>
<proteinExistence type="predicted"/>
<evidence type="ECO:0000256" key="1">
    <source>
        <dbReference type="SAM" id="Phobius"/>
    </source>
</evidence>
<dbReference type="RefSeq" id="WP_393970696.1">
    <property type="nucleotide sequence ID" value="NZ_CP133772.1"/>
</dbReference>
<keyword evidence="4" id="KW-1185">Reference proteome</keyword>
<sequence length="170" mass="18008">MKGVVLRKDSAVSPIIGTILLVAITVTLVASLYTLLNGYVPTTAYSTPQASFDISNNTVIDGNGGYVNGTYAIYVQSINTNIPVNSVTLVVTNSIGNITTVSVTANDMPVFGKLTTLNVSNPSGDITTDFRFIFSMHLANFYLTRIAFVDSKTQGTIAVISPIGFSAITQ</sequence>
<dbReference type="GeneID" id="95967660"/>
<keyword evidence="1" id="KW-0472">Membrane</keyword>
<name>A0AAX4NFR8_9ARCH</name>
<feature type="domain" description="Archaeal Type IV pilin N-terminal" evidence="2">
    <location>
        <begin position="10"/>
        <end position="61"/>
    </location>
</feature>
<reference evidence="3 4" key="1">
    <citation type="submission" date="2023-09" db="EMBL/GenBank/DDBJ databases">
        <authorList>
            <person name="Golyshina O.V."/>
            <person name="Lunev E.A."/>
            <person name="Bargiela R."/>
            <person name="Gaines M.C."/>
            <person name="Daum B."/>
            <person name="Bale N.J."/>
            <person name="Koenen M."/>
            <person name="Sinninghe Damst J.S."/>
            <person name="Yakimov M."/>
            <person name="Golyshin P.N."/>
        </authorList>
    </citation>
    <scope>NUCLEOTIDE SEQUENCE [LARGE SCALE GENOMIC DNA]</scope>
    <source>
        <strain evidence="3 4">M1</strain>
    </source>
</reference>
<protein>
    <submittedName>
        <fullName evidence="3">Type IV pilin</fullName>
    </submittedName>
</protein>
<evidence type="ECO:0000313" key="3">
    <source>
        <dbReference type="EMBL" id="WYY00357.1"/>
    </source>
</evidence>
<evidence type="ECO:0000259" key="2">
    <source>
        <dbReference type="Pfam" id="PF07790"/>
    </source>
</evidence>
<dbReference type="InterPro" id="IPR013373">
    <property type="entry name" value="Flagellin/pilin_N_arc"/>
</dbReference>
<dbReference type="Pfam" id="PF07790">
    <property type="entry name" value="Pilin_N"/>
    <property type="match status" value="1"/>
</dbReference>
<gene>
    <name evidence="3" type="ORF">OXIME_000925</name>
</gene>
<dbReference type="AlphaFoldDB" id="A0AAX4NFR8"/>
<keyword evidence="1" id="KW-0812">Transmembrane</keyword>
<evidence type="ECO:0000313" key="4">
    <source>
        <dbReference type="Proteomes" id="UP001451606"/>
    </source>
</evidence>
<dbReference type="EMBL" id="CP133772">
    <property type="protein sequence ID" value="WYY00357.1"/>
    <property type="molecule type" value="Genomic_DNA"/>
</dbReference>
<dbReference type="NCBIfam" id="TIGR02537">
    <property type="entry name" value="arch_flag_Nterm"/>
    <property type="match status" value="1"/>
</dbReference>
<feature type="transmembrane region" description="Helical" evidence="1">
    <location>
        <begin position="12"/>
        <end position="36"/>
    </location>
</feature>
<dbReference type="InterPro" id="IPR012859">
    <property type="entry name" value="Pilin_N_archaeal"/>
</dbReference>
<keyword evidence="1" id="KW-1133">Transmembrane helix</keyword>